<dbReference type="EMBL" id="RCMK01001563">
    <property type="protein sequence ID" value="KAG2891948.1"/>
    <property type="molecule type" value="Genomic_DNA"/>
</dbReference>
<accession>A0A8T1B1D3</accession>
<comment type="caution">
    <text evidence="1">The sequence shown here is derived from an EMBL/GenBank/DDBJ whole genome shotgun (WGS) entry which is preliminary data.</text>
</comment>
<name>A0A8T1B1D3_9STRA</name>
<protein>
    <submittedName>
        <fullName evidence="1">Uncharacterized protein</fullName>
    </submittedName>
</protein>
<dbReference type="Proteomes" id="UP000736787">
    <property type="component" value="Unassembled WGS sequence"/>
</dbReference>
<evidence type="ECO:0000313" key="2">
    <source>
        <dbReference type="Proteomes" id="UP000736787"/>
    </source>
</evidence>
<gene>
    <name evidence="1" type="ORF">PC117_g24134</name>
</gene>
<dbReference type="AlphaFoldDB" id="A0A8T1B1D3"/>
<organism evidence="1 2">
    <name type="scientific">Phytophthora cactorum</name>
    <dbReference type="NCBI Taxonomy" id="29920"/>
    <lineage>
        <taxon>Eukaryota</taxon>
        <taxon>Sar</taxon>
        <taxon>Stramenopiles</taxon>
        <taxon>Oomycota</taxon>
        <taxon>Peronosporomycetes</taxon>
        <taxon>Peronosporales</taxon>
        <taxon>Peronosporaceae</taxon>
        <taxon>Phytophthora</taxon>
    </lineage>
</organism>
<reference evidence="1" key="1">
    <citation type="submission" date="2018-10" db="EMBL/GenBank/DDBJ databases">
        <title>Effector identification in a new, highly contiguous assembly of the strawberry crown rot pathogen Phytophthora cactorum.</title>
        <authorList>
            <person name="Armitage A.D."/>
            <person name="Nellist C.F."/>
            <person name="Bates H."/>
            <person name="Vickerstaff R.J."/>
            <person name="Harrison R.J."/>
        </authorList>
    </citation>
    <scope>NUCLEOTIDE SEQUENCE</scope>
    <source>
        <strain evidence="1">4040</strain>
    </source>
</reference>
<proteinExistence type="predicted"/>
<evidence type="ECO:0000313" key="1">
    <source>
        <dbReference type="EMBL" id="KAG2891948.1"/>
    </source>
</evidence>
<sequence>MFLGGAPWSPYLVDQGLPQKETLYSGFNVIEHLNVGCIGGY</sequence>